<reference evidence="1" key="3">
    <citation type="submission" date="2025-09" db="UniProtKB">
        <authorList>
            <consortium name="Ensembl"/>
        </authorList>
    </citation>
    <scope>IDENTIFICATION</scope>
</reference>
<dbReference type="PANTHER" id="PTHR46254">
    <property type="entry name" value="PROTEIN GVQW1-RELATED"/>
    <property type="match status" value="1"/>
</dbReference>
<evidence type="ECO:0000313" key="1">
    <source>
        <dbReference type="Ensembl" id="ENSCJAP00000083697.1"/>
    </source>
</evidence>
<reference evidence="1" key="2">
    <citation type="submission" date="2025-08" db="UniProtKB">
        <authorList>
            <consortium name="Ensembl"/>
        </authorList>
    </citation>
    <scope>IDENTIFICATION</scope>
</reference>
<proteinExistence type="predicted"/>
<dbReference type="AlphaFoldDB" id="A0A8I4A1P6"/>
<dbReference type="GeneTree" id="ENSGT00940000161627"/>
<reference evidence="1 2" key="1">
    <citation type="submission" date="2009-03" db="EMBL/GenBank/DDBJ databases">
        <authorList>
            <person name="Warren W."/>
            <person name="Ye L."/>
            <person name="Minx P."/>
            <person name="Worley K."/>
            <person name="Gibbs R."/>
            <person name="Wilson R.K."/>
        </authorList>
    </citation>
    <scope>NUCLEOTIDE SEQUENCE [LARGE SCALE GENOMIC DNA]</scope>
</reference>
<organism evidence="1 2">
    <name type="scientific">Callithrix jacchus</name>
    <name type="common">White-tufted-ear marmoset</name>
    <name type="synonym">Simia Jacchus</name>
    <dbReference type="NCBI Taxonomy" id="9483"/>
    <lineage>
        <taxon>Eukaryota</taxon>
        <taxon>Metazoa</taxon>
        <taxon>Chordata</taxon>
        <taxon>Craniata</taxon>
        <taxon>Vertebrata</taxon>
        <taxon>Euteleostomi</taxon>
        <taxon>Mammalia</taxon>
        <taxon>Eutheria</taxon>
        <taxon>Euarchontoglires</taxon>
        <taxon>Primates</taxon>
        <taxon>Haplorrhini</taxon>
        <taxon>Platyrrhini</taxon>
        <taxon>Cebidae</taxon>
        <taxon>Callitrichinae</taxon>
        <taxon>Callithrix</taxon>
        <taxon>Callithrix</taxon>
    </lineage>
</organism>
<evidence type="ECO:0000313" key="2">
    <source>
        <dbReference type="Proteomes" id="UP000008225"/>
    </source>
</evidence>
<dbReference type="Ensembl" id="ENSCJAT00000124516.1">
    <property type="protein sequence ID" value="ENSCJAP00000083697.1"/>
    <property type="gene ID" value="ENSCJAG00000087001.1"/>
</dbReference>
<protein>
    <submittedName>
        <fullName evidence="1">Uncharacterized protein</fullName>
    </submittedName>
</protein>
<sequence>MGSHSVTQAAVQWQDVNSLQPLPPGFKQFSCLSLSSSWDYKCPPPDPETGFCHVTQAGVELLSSSHPPASASRSARITALRQTTVEPPSWILAMCSLSSWPESPRSWAGPVLRNSACRCA</sequence>
<name>A0A8I4A1P6_CALJA</name>
<dbReference type="Proteomes" id="UP000008225">
    <property type="component" value="Chromosome X"/>
</dbReference>
<dbReference type="PANTHER" id="PTHR46254:SF3">
    <property type="entry name" value="SECRETED PROTEIN"/>
    <property type="match status" value="1"/>
</dbReference>
<dbReference type="PRINTS" id="PR02045">
    <property type="entry name" value="F138DOMAIN"/>
</dbReference>
<keyword evidence="2" id="KW-1185">Reference proteome</keyword>
<accession>A0A8I4A1P6</accession>